<organism evidence="3 4">
    <name type="scientific">Streptomyces tropicalis</name>
    <dbReference type="NCBI Taxonomy" id="3034234"/>
    <lineage>
        <taxon>Bacteria</taxon>
        <taxon>Bacillati</taxon>
        <taxon>Actinomycetota</taxon>
        <taxon>Actinomycetes</taxon>
        <taxon>Kitasatosporales</taxon>
        <taxon>Streptomycetaceae</taxon>
        <taxon>Streptomyces</taxon>
    </lineage>
</organism>
<dbReference type="Pfam" id="PF08239">
    <property type="entry name" value="SH3_3"/>
    <property type="match status" value="1"/>
</dbReference>
<name>A0ABT6AAV9_9ACTN</name>
<keyword evidence="1" id="KW-0732">Signal</keyword>
<evidence type="ECO:0000313" key="4">
    <source>
        <dbReference type="Proteomes" id="UP001221150"/>
    </source>
</evidence>
<dbReference type="Proteomes" id="UP001221150">
    <property type="component" value="Unassembled WGS sequence"/>
</dbReference>
<accession>A0ABT6AAV9</accession>
<dbReference type="Gene3D" id="2.30.30.40">
    <property type="entry name" value="SH3 Domains"/>
    <property type="match status" value="1"/>
</dbReference>
<feature type="domain" description="SH3b" evidence="2">
    <location>
        <begin position="103"/>
        <end position="157"/>
    </location>
</feature>
<reference evidence="3 4" key="1">
    <citation type="submission" date="2023-03" db="EMBL/GenBank/DDBJ databases">
        <title>Draft genome sequence of Streptomyces sp. K1PA1 isolated from peat swamp forest in Thailand.</title>
        <authorList>
            <person name="Klaysubun C."/>
            <person name="Duangmal K."/>
        </authorList>
    </citation>
    <scope>NUCLEOTIDE SEQUENCE [LARGE SCALE GENOMIC DNA]</scope>
    <source>
        <strain evidence="3 4">K1PA1</strain>
    </source>
</reference>
<evidence type="ECO:0000313" key="3">
    <source>
        <dbReference type="EMBL" id="MDF3301780.1"/>
    </source>
</evidence>
<comment type="caution">
    <text evidence="3">The sequence shown here is derived from an EMBL/GenBank/DDBJ whole genome shotgun (WGS) entry which is preliminary data.</text>
</comment>
<feature type="signal peptide" evidence="1">
    <location>
        <begin position="1"/>
        <end position="25"/>
    </location>
</feature>
<dbReference type="RefSeq" id="WP_276111355.1">
    <property type="nucleotide sequence ID" value="NZ_JARJBB010000015.1"/>
</dbReference>
<protein>
    <submittedName>
        <fullName evidence="3">SH3 domain-containing protein</fullName>
    </submittedName>
</protein>
<gene>
    <name evidence="3" type="ORF">P3H78_24770</name>
</gene>
<sequence>MIRRSLTGGLLTAVAVLALAPSAHAAPVAPVPQVSASAAAPRLLPAPVTLPAGQAPAAHRAVRPVHRLHPARRTHCLRPIGRLTVHRRVLQPVGRVTTVHFPLNVRSGPGTGYRVIGVRHAHRALALTCRTHGSWVRGNRQWYRLTYARGWVSARYVRVRTALPWC</sequence>
<feature type="chain" id="PRO_5046312335" evidence="1">
    <location>
        <begin position="26"/>
        <end position="166"/>
    </location>
</feature>
<evidence type="ECO:0000256" key="1">
    <source>
        <dbReference type="SAM" id="SignalP"/>
    </source>
</evidence>
<keyword evidence="4" id="KW-1185">Reference proteome</keyword>
<evidence type="ECO:0000259" key="2">
    <source>
        <dbReference type="Pfam" id="PF08239"/>
    </source>
</evidence>
<proteinExistence type="predicted"/>
<dbReference type="EMBL" id="JARJBB010000015">
    <property type="protein sequence ID" value="MDF3301780.1"/>
    <property type="molecule type" value="Genomic_DNA"/>
</dbReference>
<dbReference type="InterPro" id="IPR003646">
    <property type="entry name" value="SH3-like_bac-type"/>
</dbReference>